<dbReference type="InterPro" id="IPR006070">
    <property type="entry name" value="Sua5-like_dom"/>
</dbReference>
<sequence>MLLPINPEHPEPRKIRRAVEILEKGGVIAYPTDTVYGLGCDLFNKQAIETLYQIKGMQRDKNLAFICPDLSDISRYAIVENAAYRVLKRFLPGPYCFVLQATREVPKIVQMNKKTVGIRVPSHPVTQAIVRELGRPIISTTAAPPGEDPMVDPWEIKERFPALELILDAGGGGSLPTTVVDLSAGDVKILREGAGPVDELV</sequence>
<dbReference type="NCBIfam" id="TIGR00057">
    <property type="entry name" value="L-threonylcarbamoyladenylate synthase"/>
    <property type="match status" value="1"/>
</dbReference>
<dbReference type="PANTHER" id="PTHR42828">
    <property type="entry name" value="DHBP SYNTHASE RIBB-LIKE ALPHA/BETA DOMAIN-CONTAINING PROTEIN"/>
    <property type="match status" value="1"/>
</dbReference>
<gene>
    <name evidence="2" type="ORF">GF068_13085</name>
</gene>
<reference evidence="2 3" key="1">
    <citation type="submission" date="2019-10" db="EMBL/GenBank/DDBJ databases">
        <title>A soil myxobacterium in the family Polyangiaceae.</title>
        <authorList>
            <person name="Li Y."/>
            <person name="Wang J."/>
        </authorList>
    </citation>
    <scope>NUCLEOTIDE SEQUENCE [LARGE SCALE GENOMIC DNA]</scope>
    <source>
        <strain evidence="2 3">DSM 14734</strain>
    </source>
</reference>
<dbReference type="PANTHER" id="PTHR42828:SF3">
    <property type="entry name" value="THREONYLCARBAMOYL-AMP SYNTHASE"/>
    <property type="match status" value="1"/>
</dbReference>
<dbReference type="InterPro" id="IPR017945">
    <property type="entry name" value="DHBP_synth_RibB-like_a/b_dom"/>
</dbReference>
<dbReference type="SUPFAM" id="SSF55821">
    <property type="entry name" value="YrdC/RibB"/>
    <property type="match status" value="1"/>
</dbReference>
<keyword evidence="3" id="KW-1185">Reference proteome</keyword>
<dbReference type="Proteomes" id="UP000440224">
    <property type="component" value="Unassembled WGS sequence"/>
</dbReference>
<proteinExistence type="predicted"/>
<dbReference type="EMBL" id="WJIE01000003">
    <property type="protein sequence ID" value="MRG92857.1"/>
    <property type="molecule type" value="Genomic_DNA"/>
</dbReference>
<dbReference type="GO" id="GO:0003725">
    <property type="term" value="F:double-stranded RNA binding"/>
    <property type="evidence" value="ECO:0007669"/>
    <property type="project" value="InterPro"/>
</dbReference>
<evidence type="ECO:0000259" key="1">
    <source>
        <dbReference type="PROSITE" id="PS51163"/>
    </source>
</evidence>
<name>A0A6N7PM53_9BACT</name>
<protein>
    <submittedName>
        <fullName evidence="2">Threonylcarbamoyl-AMP synthase</fullName>
    </submittedName>
</protein>
<dbReference type="InterPro" id="IPR052532">
    <property type="entry name" value="SUA5_domain"/>
</dbReference>
<organism evidence="2 3">
    <name type="scientific">Polyangium spumosum</name>
    <dbReference type="NCBI Taxonomy" id="889282"/>
    <lineage>
        <taxon>Bacteria</taxon>
        <taxon>Pseudomonadati</taxon>
        <taxon>Myxococcota</taxon>
        <taxon>Polyangia</taxon>
        <taxon>Polyangiales</taxon>
        <taxon>Polyangiaceae</taxon>
        <taxon>Polyangium</taxon>
    </lineage>
</organism>
<accession>A0A6N7PM53</accession>
<evidence type="ECO:0000313" key="3">
    <source>
        <dbReference type="Proteomes" id="UP000440224"/>
    </source>
</evidence>
<dbReference type="Pfam" id="PF01300">
    <property type="entry name" value="Sua5_yciO_yrdC"/>
    <property type="match status" value="1"/>
</dbReference>
<dbReference type="AlphaFoldDB" id="A0A6N7PM53"/>
<comment type="caution">
    <text evidence="2">The sequence shown here is derived from an EMBL/GenBank/DDBJ whole genome shotgun (WGS) entry which is preliminary data.</text>
</comment>
<dbReference type="Gene3D" id="3.90.870.10">
    <property type="entry name" value="DHBP synthase"/>
    <property type="match status" value="1"/>
</dbReference>
<dbReference type="PROSITE" id="PS51163">
    <property type="entry name" value="YRDC"/>
    <property type="match status" value="1"/>
</dbReference>
<evidence type="ECO:0000313" key="2">
    <source>
        <dbReference type="EMBL" id="MRG92857.1"/>
    </source>
</evidence>
<feature type="domain" description="YrdC-like" evidence="1">
    <location>
        <begin position="12"/>
        <end position="195"/>
    </location>
</feature>